<evidence type="ECO:0000259" key="6">
    <source>
        <dbReference type="SMART" id="SM01313"/>
    </source>
</evidence>
<sequence length="1399" mass="154139">MDRANGAGSGAVASRAERFEDEKRRIIESCFSKKDQDGSIIETYITHIRITEYSTHPTSPPPPQARTPDSEKPRVIIVAVRQSGRVRMHKSKENPNGTFSIGKTWNLDDLSHIESYTGPQVNPNLREWAGETGFTVTLGKQYYWQAQTDKEKKFFVASLIKIYSKYTGGKVPELTGFDPREQDQVIGAGRRQVSAPPRPNATTPVSQGPPGQDSALSPGLSMPSGLPRQATPESSRFQKAPFRPPLNGANSPTGSFESSFSKERADRPPPPRWAAQANKSQDSFATNISASARSEDTASQPPRSRNGPNLPSTPGRYGDPRDVPEQPPITPQGSDVPPPERRRPPMDPSRPMDRDVVPPPLNSPINKKEPVYPPLRSSDRNSPMKGAFGRTLEGGPSLEPAQPPGMTSPAMANMNSEGDPMSPPVEEVAQPPPVPAEPTEESRPGLGPMIKSKRSRGDIAGAFWKAANAASAASAFKPRPGGAAERLRMAQQKTTDGPDGITGVVPAPPRPISRDQQPDTPETEPAAIASASTAAFTAATSATSPQLGVVATSPQPTAPMPPPQESNVPQVTVTPTPPPVLETQTPKQGGASESALKKAEAAAKEKAARAAAASHDSRYLQALGVDPALLDGRSQEFGKWLDYFGWIPGDRMRSHNVEELKIDIERELNKAQAGGWLARFREDDERVDAIRDGVNLAIAECEELDNLLTLYSVELSTLSDDITYIEAQGQGLQVQTANQKLLKKELESLLETCAITSNDLEALQLAPLDNLRGLEDAEASLVVLFRAMAKIDPKRKVGGEGSRVEQETSLDACLDSNYGQMRIVQQKKQMYMQESGLFMRRLVEFMARQFEEAYAETQRALDGALSKKADASYHDIGRELLWKYSPLMLYARDVDSENWNRVLQIYQEKSQPLYRSEFQNVIAHWRKNARKMTGDEAGILFSSQAEKQQEGVATAARKLTVKRSQTLARALRSPLADGSSSRAVEKSAGEGRTMPFEVFGAVLDDLLPLVEMEQNFIIDFFHATTLESLDFPDAVAATPPHNRRGGDLKRHRIKEPIRDVGRRVTSSMEFIFSFLEIDIQRLAEWVLGQFPLQGVGVLALLEKKMSELGPSNQDFLNMTLQKVHSSLEGHFKKFVEDQVQAIRDTKVKVNKRKGVISIIRIFPTFLTAVENMIDGLDPNLPLRRMIDGAYDQILKEMFDLLQAIARDNTAGGASGATTTDPEGKEALNKHVLLVENMNHFLEETDSRGLDVLETWKNQANNDYHEHMELYLDSVMRRPLGKLLDHLENIEAQIQTGKSPTAIARQPSNSQSVFVKVLSMYDAKDLRKGIDALRKRVEKHFGDADEPALSQGLVTKVLTECENFYGKVETRIGNVTTNVYGGDVPFEWPRAEVKAAFRDK</sequence>
<feature type="compositionally biased region" description="Low complexity" evidence="5">
    <location>
        <begin position="581"/>
        <end position="594"/>
    </location>
</feature>
<feature type="region of interest" description="Disordered" evidence="5">
    <location>
        <begin position="52"/>
        <end position="71"/>
    </location>
</feature>
<feature type="compositionally biased region" description="Polar residues" evidence="5">
    <location>
        <begin position="248"/>
        <end position="259"/>
    </location>
</feature>
<dbReference type="GO" id="GO:0000145">
    <property type="term" value="C:exocyst"/>
    <property type="evidence" value="ECO:0007669"/>
    <property type="project" value="InterPro"/>
</dbReference>
<dbReference type="Gene3D" id="2.30.29.90">
    <property type="match status" value="1"/>
</dbReference>
<dbReference type="STRING" id="1245745.A0A0A2VQL1"/>
<feature type="region of interest" description="Disordered" evidence="5">
    <location>
        <begin position="189"/>
        <end position="454"/>
    </location>
</feature>
<dbReference type="InterPro" id="IPR019160">
    <property type="entry name" value="Sec3_CC"/>
</dbReference>
<keyword evidence="2" id="KW-0813">Transport</keyword>
<feature type="region of interest" description="Disordered" evidence="5">
    <location>
        <begin position="467"/>
        <end position="600"/>
    </location>
</feature>
<evidence type="ECO:0000256" key="2">
    <source>
        <dbReference type="ARBA" id="ARBA00022448"/>
    </source>
</evidence>
<dbReference type="OrthoDB" id="27109at2759"/>
<dbReference type="InterPro" id="IPR028258">
    <property type="entry name" value="Sec3-PIP2_bind"/>
</dbReference>
<accession>A0A0A2VQL1</accession>
<comment type="caution">
    <text evidence="7">The sequence shown here is derived from an EMBL/GenBank/DDBJ whole genome shotgun (WGS) entry which is preliminary data.</text>
</comment>
<evidence type="ECO:0000313" key="7">
    <source>
        <dbReference type="EMBL" id="KGQ09903.1"/>
    </source>
</evidence>
<dbReference type="Pfam" id="PF20654">
    <property type="entry name" value="Sec3_C-term"/>
    <property type="match status" value="1"/>
</dbReference>
<dbReference type="GO" id="GO:0005886">
    <property type="term" value="C:plasma membrane"/>
    <property type="evidence" value="ECO:0007669"/>
    <property type="project" value="TreeGrafter"/>
</dbReference>
<dbReference type="Pfam" id="PF09763">
    <property type="entry name" value="Sec3_CC"/>
    <property type="match status" value="1"/>
</dbReference>
<dbReference type="Proteomes" id="UP000030106">
    <property type="component" value="Unassembled WGS sequence"/>
</dbReference>
<dbReference type="SMART" id="SM01313">
    <property type="entry name" value="Sec3-PIP2_bind"/>
    <property type="match status" value="1"/>
</dbReference>
<dbReference type="eggNOG" id="KOG2148">
    <property type="taxonomic scope" value="Eukaryota"/>
</dbReference>
<feature type="compositionally biased region" description="Low complexity" evidence="5">
    <location>
        <begin position="467"/>
        <end position="477"/>
    </location>
</feature>
<dbReference type="InterPro" id="IPR048628">
    <property type="entry name" value="Sec3_C"/>
</dbReference>
<feature type="domain" description="Exocyst complex component Sec3 PIP2-binding N-terminal" evidence="6">
    <location>
        <begin position="69"/>
        <end position="166"/>
    </location>
</feature>
<proteinExistence type="inferred from homology"/>
<dbReference type="GO" id="GO:0005546">
    <property type="term" value="F:phosphatidylinositol-4,5-bisphosphate binding"/>
    <property type="evidence" value="ECO:0007669"/>
    <property type="project" value="TreeGrafter"/>
</dbReference>
<dbReference type="PANTHER" id="PTHR16092">
    <property type="entry name" value="SEC3/SYNTAXIN-RELATED"/>
    <property type="match status" value="1"/>
</dbReference>
<evidence type="ECO:0000256" key="1">
    <source>
        <dbReference type="ARBA" id="ARBA00006518"/>
    </source>
</evidence>
<dbReference type="FunFam" id="2.30.29.90:FF:000003">
    <property type="entry name" value="Exocyst complex component Sec3"/>
    <property type="match status" value="1"/>
</dbReference>
<feature type="compositionally biased region" description="Basic and acidic residues" evidence="5">
    <location>
        <begin position="338"/>
        <end position="356"/>
    </location>
</feature>
<reference evidence="7 8" key="1">
    <citation type="submission" date="2012-10" db="EMBL/GenBank/DDBJ databases">
        <title>Genome sequencing and analysis of entomopathogenic fungi Beauveria bassiana D1-5.</title>
        <authorList>
            <person name="Li Q."/>
            <person name="Wang L."/>
            <person name="Zhang Z."/>
            <person name="Wang Q."/>
            <person name="Ren J."/>
            <person name="Wang M."/>
            <person name="Xu W."/>
            <person name="Wang J."/>
            <person name="Lu Y."/>
            <person name="Du Q."/>
            <person name="Sun Z."/>
        </authorList>
    </citation>
    <scope>NUCLEOTIDE SEQUENCE [LARGE SCALE GENOMIC DNA]</scope>
    <source>
        <strain evidence="7 8">D1-5</strain>
    </source>
</reference>
<evidence type="ECO:0000256" key="5">
    <source>
        <dbReference type="SAM" id="MobiDB-lite"/>
    </source>
</evidence>
<organism evidence="7 8">
    <name type="scientific">Beauveria bassiana D1-5</name>
    <dbReference type="NCBI Taxonomy" id="1245745"/>
    <lineage>
        <taxon>Eukaryota</taxon>
        <taxon>Fungi</taxon>
        <taxon>Dikarya</taxon>
        <taxon>Ascomycota</taxon>
        <taxon>Pezizomycotina</taxon>
        <taxon>Sordariomycetes</taxon>
        <taxon>Hypocreomycetidae</taxon>
        <taxon>Hypocreales</taxon>
        <taxon>Cordycipitaceae</taxon>
        <taxon>Beauveria</taxon>
    </lineage>
</organism>
<dbReference type="EMBL" id="ANFO01000395">
    <property type="protein sequence ID" value="KGQ09903.1"/>
    <property type="molecule type" value="Genomic_DNA"/>
</dbReference>
<dbReference type="CDD" id="cd13315">
    <property type="entry name" value="PH_Sec3"/>
    <property type="match status" value="1"/>
</dbReference>
<feature type="compositionally biased region" description="Low complexity" evidence="5">
    <location>
        <begin position="526"/>
        <end position="544"/>
    </location>
</feature>
<dbReference type="PANTHER" id="PTHR16092:SF14">
    <property type="entry name" value="EXOCYST COMPLEX COMPONENT 1 ISOFORM X1"/>
    <property type="match status" value="1"/>
</dbReference>
<keyword evidence="3" id="KW-0268">Exocytosis</keyword>
<dbReference type="GO" id="GO:0006893">
    <property type="term" value="P:Golgi to plasma membrane transport"/>
    <property type="evidence" value="ECO:0007669"/>
    <property type="project" value="TreeGrafter"/>
</dbReference>
<dbReference type="HOGENOM" id="CLU_002075_1_0_1"/>
<dbReference type="Pfam" id="PF15277">
    <property type="entry name" value="Sec3-PIP2_bind"/>
    <property type="match status" value="1"/>
</dbReference>
<evidence type="ECO:0000256" key="3">
    <source>
        <dbReference type="ARBA" id="ARBA00022483"/>
    </source>
</evidence>
<comment type="similarity">
    <text evidence="1">Belongs to the SEC3 family.</text>
</comment>
<evidence type="ECO:0000313" key="8">
    <source>
        <dbReference type="Proteomes" id="UP000030106"/>
    </source>
</evidence>
<keyword evidence="4" id="KW-0175">Coiled coil</keyword>
<protein>
    <submittedName>
        <fullName evidence="7">Exocyst complex component SEC3</fullName>
    </submittedName>
</protein>
<gene>
    <name evidence="7" type="ORF">BBAD15_g4763</name>
</gene>
<dbReference type="GO" id="GO:0006887">
    <property type="term" value="P:exocytosis"/>
    <property type="evidence" value="ECO:0007669"/>
    <property type="project" value="UniProtKB-KW"/>
</dbReference>
<feature type="compositionally biased region" description="Polar residues" evidence="5">
    <location>
        <begin position="278"/>
        <end position="312"/>
    </location>
</feature>
<name>A0A0A2VQL1_BEABA</name>
<feature type="compositionally biased region" description="Basic and acidic residues" evidence="5">
    <location>
        <begin position="260"/>
        <end position="269"/>
    </location>
</feature>
<evidence type="ECO:0000256" key="4">
    <source>
        <dbReference type="ARBA" id="ARBA00023054"/>
    </source>
</evidence>